<sequence>MNLNTNVVGVIVETTPGGEASSSASISVVAPSLEKLEHILSQPIVIGDKVMQIVERVK</sequence>
<evidence type="ECO:0000313" key="2">
    <source>
        <dbReference type="Proteomes" id="UP000236291"/>
    </source>
</evidence>
<comment type="caution">
    <text evidence="1">The sequence shown here is derived from an EMBL/GenBank/DDBJ whole genome shotgun (WGS) entry which is preliminary data.</text>
</comment>
<evidence type="ECO:0000313" key="1">
    <source>
        <dbReference type="EMBL" id="PNX64160.1"/>
    </source>
</evidence>
<reference evidence="1 2" key="2">
    <citation type="journal article" date="2017" name="Front. Plant Sci.">
        <title>Gene Classification and Mining of Molecular Markers Useful in Red Clover (Trifolium pratense) Breeding.</title>
        <authorList>
            <person name="Istvanek J."/>
            <person name="Dluhosova J."/>
            <person name="Dluhos P."/>
            <person name="Patkova L."/>
            <person name="Nedelnik J."/>
            <person name="Repkova J."/>
        </authorList>
    </citation>
    <scope>NUCLEOTIDE SEQUENCE [LARGE SCALE GENOMIC DNA]</scope>
    <source>
        <strain evidence="2">cv. Tatra</strain>
        <tissue evidence="1">Young leaves</tissue>
    </source>
</reference>
<feature type="non-terminal residue" evidence="1">
    <location>
        <position position="58"/>
    </location>
</feature>
<name>A0A2K3KD01_TRIPR</name>
<organism evidence="1 2">
    <name type="scientific">Trifolium pratense</name>
    <name type="common">Red clover</name>
    <dbReference type="NCBI Taxonomy" id="57577"/>
    <lineage>
        <taxon>Eukaryota</taxon>
        <taxon>Viridiplantae</taxon>
        <taxon>Streptophyta</taxon>
        <taxon>Embryophyta</taxon>
        <taxon>Tracheophyta</taxon>
        <taxon>Spermatophyta</taxon>
        <taxon>Magnoliopsida</taxon>
        <taxon>eudicotyledons</taxon>
        <taxon>Gunneridae</taxon>
        <taxon>Pentapetalae</taxon>
        <taxon>rosids</taxon>
        <taxon>fabids</taxon>
        <taxon>Fabales</taxon>
        <taxon>Fabaceae</taxon>
        <taxon>Papilionoideae</taxon>
        <taxon>50 kb inversion clade</taxon>
        <taxon>NPAAA clade</taxon>
        <taxon>Hologalegina</taxon>
        <taxon>IRL clade</taxon>
        <taxon>Trifolieae</taxon>
        <taxon>Trifolium</taxon>
    </lineage>
</organism>
<protein>
    <submittedName>
        <fullName evidence="1">Uncharacterized protein</fullName>
    </submittedName>
</protein>
<reference evidence="1 2" key="1">
    <citation type="journal article" date="2014" name="Am. J. Bot.">
        <title>Genome assembly and annotation for red clover (Trifolium pratense; Fabaceae).</title>
        <authorList>
            <person name="Istvanek J."/>
            <person name="Jaros M."/>
            <person name="Krenek A."/>
            <person name="Repkova J."/>
        </authorList>
    </citation>
    <scope>NUCLEOTIDE SEQUENCE [LARGE SCALE GENOMIC DNA]</scope>
    <source>
        <strain evidence="2">cv. Tatra</strain>
        <tissue evidence="1">Young leaves</tissue>
    </source>
</reference>
<dbReference type="Proteomes" id="UP000236291">
    <property type="component" value="Unassembled WGS sequence"/>
</dbReference>
<dbReference type="EMBL" id="ASHM01092298">
    <property type="protein sequence ID" value="PNX64160.1"/>
    <property type="molecule type" value="Genomic_DNA"/>
</dbReference>
<gene>
    <name evidence="1" type="ORF">L195_g053874</name>
</gene>
<proteinExistence type="predicted"/>
<accession>A0A2K3KD01</accession>
<dbReference type="AlphaFoldDB" id="A0A2K3KD01"/>